<organism evidence="8">
    <name type="scientific">Prunus dulcis</name>
    <name type="common">Almond</name>
    <name type="synonym">Amygdalus dulcis</name>
    <dbReference type="NCBI Taxonomy" id="3755"/>
    <lineage>
        <taxon>Eukaryota</taxon>
        <taxon>Viridiplantae</taxon>
        <taxon>Streptophyta</taxon>
        <taxon>Embryophyta</taxon>
        <taxon>Tracheophyta</taxon>
        <taxon>Spermatophyta</taxon>
        <taxon>Magnoliopsida</taxon>
        <taxon>eudicotyledons</taxon>
        <taxon>Gunneridae</taxon>
        <taxon>Pentapetalae</taxon>
        <taxon>rosids</taxon>
        <taxon>fabids</taxon>
        <taxon>Rosales</taxon>
        <taxon>Rosaceae</taxon>
        <taxon>Amygdaloideae</taxon>
        <taxon>Amygdaleae</taxon>
        <taxon>Prunus</taxon>
    </lineage>
</organism>
<gene>
    <name evidence="8" type="ORF">Prudu_017385</name>
</gene>
<keyword evidence="4 7" id="KW-0479">Metal-binding</keyword>
<dbReference type="Pfam" id="PF00067">
    <property type="entry name" value="p450"/>
    <property type="match status" value="1"/>
</dbReference>
<evidence type="ECO:0000256" key="7">
    <source>
        <dbReference type="PIRSR" id="PIRSR602401-1"/>
    </source>
</evidence>
<reference evidence="8" key="1">
    <citation type="journal article" date="2019" name="Science">
        <title>Mutation of a bHLH transcription factor allowed almond domestication.</title>
        <authorList>
            <person name="Sanchez-Perez R."/>
            <person name="Pavan S."/>
            <person name="Mazzeo R."/>
            <person name="Moldovan C."/>
            <person name="Aiese Cigliano R."/>
            <person name="Del Cueto J."/>
            <person name="Ricciardi F."/>
            <person name="Lotti C."/>
            <person name="Ricciardi L."/>
            <person name="Dicenta F."/>
            <person name="Lopez-Marques R.L."/>
            <person name="Lindberg Moller B."/>
        </authorList>
    </citation>
    <scope>NUCLEOTIDE SEQUENCE</scope>
</reference>
<dbReference type="InterPro" id="IPR002401">
    <property type="entry name" value="Cyt_P450_E_grp-I"/>
</dbReference>
<evidence type="ECO:0000256" key="3">
    <source>
        <dbReference type="ARBA" id="ARBA00022692"/>
    </source>
</evidence>
<dbReference type="AlphaFoldDB" id="A0A4Y1RP53"/>
<comment type="cofactor">
    <cofactor evidence="1 7">
        <name>heme</name>
        <dbReference type="ChEBI" id="CHEBI:30413"/>
    </cofactor>
</comment>
<accession>A0A4Y1RP53</accession>
<evidence type="ECO:0000256" key="4">
    <source>
        <dbReference type="ARBA" id="ARBA00022723"/>
    </source>
</evidence>
<dbReference type="GO" id="GO:0016020">
    <property type="term" value="C:membrane"/>
    <property type="evidence" value="ECO:0007669"/>
    <property type="project" value="UniProtKB-SubCell"/>
</dbReference>
<dbReference type="InterPro" id="IPR001128">
    <property type="entry name" value="Cyt_P450"/>
</dbReference>
<keyword evidence="7" id="KW-0408">Iron</keyword>
<keyword evidence="5" id="KW-1133">Transmembrane helix</keyword>
<protein>
    <submittedName>
        <fullName evidence="8">Cytochrome P450, family 81, subfamily H, polypeptide 1</fullName>
    </submittedName>
</protein>
<evidence type="ECO:0000256" key="6">
    <source>
        <dbReference type="ARBA" id="ARBA00023136"/>
    </source>
</evidence>
<evidence type="ECO:0000256" key="1">
    <source>
        <dbReference type="ARBA" id="ARBA00001971"/>
    </source>
</evidence>
<dbReference type="InterPro" id="IPR036396">
    <property type="entry name" value="Cyt_P450_sf"/>
</dbReference>
<dbReference type="PRINTS" id="PR00463">
    <property type="entry name" value="EP450I"/>
</dbReference>
<dbReference type="EMBL" id="AP019302">
    <property type="protein sequence ID" value="BBH05875.1"/>
    <property type="molecule type" value="Genomic_DNA"/>
</dbReference>
<name>A0A4Y1RP53_PRUDU</name>
<dbReference type="InterPro" id="IPR051103">
    <property type="entry name" value="Plant_metabolite_P450s"/>
</dbReference>
<evidence type="ECO:0000256" key="2">
    <source>
        <dbReference type="ARBA" id="ARBA00004167"/>
    </source>
</evidence>
<comment type="subcellular location">
    <subcellularLocation>
        <location evidence="2">Membrane</location>
        <topology evidence="2">Single-pass membrane protein</topology>
    </subcellularLocation>
</comment>
<keyword evidence="6" id="KW-0472">Membrane</keyword>
<evidence type="ECO:0000256" key="5">
    <source>
        <dbReference type="ARBA" id="ARBA00022989"/>
    </source>
</evidence>
<proteinExistence type="predicted"/>
<feature type="binding site" description="axial binding residue" evidence="7">
    <location>
        <position position="155"/>
    </location>
    <ligand>
        <name>heme</name>
        <dbReference type="ChEBI" id="CHEBI:30413"/>
    </ligand>
    <ligandPart>
        <name>Fe</name>
        <dbReference type="ChEBI" id="CHEBI:18248"/>
    </ligandPart>
</feature>
<keyword evidence="7" id="KW-0349">Heme</keyword>
<dbReference type="GO" id="GO:0005506">
    <property type="term" value="F:iron ion binding"/>
    <property type="evidence" value="ECO:0007669"/>
    <property type="project" value="InterPro"/>
</dbReference>
<keyword evidence="3" id="KW-0812">Transmembrane</keyword>
<dbReference type="GO" id="GO:0020037">
    <property type="term" value="F:heme binding"/>
    <property type="evidence" value="ECO:0007669"/>
    <property type="project" value="InterPro"/>
</dbReference>
<dbReference type="Gene3D" id="1.10.630.10">
    <property type="entry name" value="Cytochrome P450"/>
    <property type="match status" value="1"/>
</dbReference>
<evidence type="ECO:0000313" key="8">
    <source>
        <dbReference type="EMBL" id="BBH05875.1"/>
    </source>
</evidence>
<dbReference type="SUPFAM" id="SSF48264">
    <property type="entry name" value="Cytochrome P450"/>
    <property type="match status" value="1"/>
</dbReference>
<dbReference type="PANTHER" id="PTHR24298">
    <property type="entry name" value="FLAVONOID 3'-MONOOXYGENASE-RELATED"/>
    <property type="match status" value="1"/>
</dbReference>
<sequence length="196" mass="22616">MREGYEKKFVRIAERVDRTDTSSITLEWAMFNVLNHPYILNKAKVEMNNLLGHGREQRIMDESDISKLPYLRSIISETLQLYPPGPLLAPHFSSGDCTTVGFDIPRDTILLVNVWAIHRDPKPWEDAKSFKPERFESSQNMSYKLNAIRKGRRACPEPGAGLAHSVMGLAFRSLIQCFEWKRVDENEVHMIEGFHQ</sequence>
<dbReference type="PANTHER" id="PTHR24298:SF901">
    <property type="entry name" value="CYTOCHROME P450, FAMILY 81, SUBFAMILY D, POLYPEPTIDE 8"/>
    <property type="match status" value="1"/>
</dbReference>
<dbReference type="GO" id="GO:0016709">
    <property type="term" value="F:oxidoreductase activity, acting on paired donors, with incorporation or reduction of molecular oxygen, NAD(P)H as one donor, and incorporation of one atom of oxygen"/>
    <property type="evidence" value="ECO:0007669"/>
    <property type="project" value="TreeGrafter"/>
</dbReference>